<dbReference type="VEuPathDB" id="VectorBase:GPAI029039"/>
<proteinExistence type="predicted"/>
<protein>
    <submittedName>
        <fullName evidence="1">Uncharacterized protein</fullName>
    </submittedName>
</protein>
<evidence type="ECO:0000313" key="2">
    <source>
        <dbReference type="Proteomes" id="UP000092445"/>
    </source>
</evidence>
<name>A0A1A9ZYN0_GLOPL</name>
<accession>A0A1A9ZYN0</accession>
<keyword evidence="2" id="KW-1185">Reference proteome</keyword>
<reference evidence="2" key="1">
    <citation type="submission" date="2014-03" db="EMBL/GenBank/DDBJ databases">
        <authorList>
            <person name="Aksoy S."/>
            <person name="Warren W."/>
            <person name="Wilson R.K."/>
        </authorList>
    </citation>
    <scope>NUCLEOTIDE SEQUENCE [LARGE SCALE GENOMIC DNA]</scope>
    <source>
        <strain evidence="2">IAEA</strain>
    </source>
</reference>
<evidence type="ECO:0000313" key="1">
    <source>
        <dbReference type="EnsemblMetazoa" id="GPAI029039-PA"/>
    </source>
</evidence>
<sequence length="84" mass="8528">MYGTNKVCSMGQFLLTGIALKAFCHLRNEISTNGETLSRRTAIGAGGQEVDKIDGAGGVVRSNPAGVEAAVANVMATMVAGALS</sequence>
<dbReference type="Proteomes" id="UP000092445">
    <property type="component" value="Unassembled WGS sequence"/>
</dbReference>
<reference evidence="1" key="2">
    <citation type="submission" date="2020-05" db="UniProtKB">
        <authorList>
            <consortium name="EnsemblMetazoa"/>
        </authorList>
    </citation>
    <scope>IDENTIFICATION</scope>
    <source>
        <strain evidence="1">IAEA</strain>
    </source>
</reference>
<dbReference type="AlphaFoldDB" id="A0A1A9ZYN0"/>
<organism evidence="1 2">
    <name type="scientific">Glossina pallidipes</name>
    <name type="common">Tsetse fly</name>
    <dbReference type="NCBI Taxonomy" id="7398"/>
    <lineage>
        <taxon>Eukaryota</taxon>
        <taxon>Metazoa</taxon>
        <taxon>Ecdysozoa</taxon>
        <taxon>Arthropoda</taxon>
        <taxon>Hexapoda</taxon>
        <taxon>Insecta</taxon>
        <taxon>Pterygota</taxon>
        <taxon>Neoptera</taxon>
        <taxon>Endopterygota</taxon>
        <taxon>Diptera</taxon>
        <taxon>Brachycera</taxon>
        <taxon>Muscomorpha</taxon>
        <taxon>Hippoboscoidea</taxon>
        <taxon>Glossinidae</taxon>
        <taxon>Glossina</taxon>
    </lineage>
</organism>
<dbReference type="EnsemblMetazoa" id="GPAI029039-RA">
    <property type="protein sequence ID" value="GPAI029039-PA"/>
    <property type="gene ID" value="GPAI029039"/>
</dbReference>